<evidence type="ECO:0000313" key="3">
    <source>
        <dbReference type="Proteomes" id="UP000001471"/>
    </source>
</evidence>
<accession>B2W5E4</accession>
<dbReference type="InParanoid" id="B2W5E4"/>
<dbReference type="AlphaFoldDB" id="B2W5E4"/>
<proteinExistence type="predicted"/>
<dbReference type="Proteomes" id="UP000001471">
    <property type="component" value="Unassembled WGS sequence"/>
</dbReference>
<evidence type="ECO:0000313" key="2">
    <source>
        <dbReference type="EMBL" id="EDU47751.1"/>
    </source>
</evidence>
<feature type="region of interest" description="Disordered" evidence="1">
    <location>
        <begin position="25"/>
        <end position="58"/>
    </location>
</feature>
<sequence length="188" mass="20864">MRKRLGPPTSDSISISKLNLSLHVELKPEGPNHGTSQTMPSPKARPARKHQRPVFDQETQLTKICTAIAAKRHANPKWQLSVPTKHAQPDGDTASLLTVDAGDEPIVTHEQTSVSDNCSKTNVSQGKDTTHIRHEALVQVEQQTRPVEKLSSLQLHPLYRSHTRSDNNKELSPSMHEEEYGYDAVDGT</sequence>
<feature type="region of interest" description="Disordered" evidence="1">
    <location>
        <begin position="143"/>
        <end position="188"/>
    </location>
</feature>
<gene>
    <name evidence="2" type="ORF">PTRG_04844</name>
</gene>
<organism evidence="2 3">
    <name type="scientific">Pyrenophora tritici-repentis (strain Pt-1C-BFP)</name>
    <name type="common">Wheat tan spot fungus</name>
    <name type="synonym">Drechslera tritici-repentis</name>
    <dbReference type="NCBI Taxonomy" id="426418"/>
    <lineage>
        <taxon>Eukaryota</taxon>
        <taxon>Fungi</taxon>
        <taxon>Dikarya</taxon>
        <taxon>Ascomycota</taxon>
        <taxon>Pezizomycotina</taxon>
        <taxon>Dothideomycetes</taxon>
        <taxon>Pleosporomycetidae</taxon>
        <taxon>Pleosporales</taxon>
        <taxon>Pleosporineae</taxon>
        <taxon>Pleosporaceae</taxon>
        <taxon>Pyrenophora</taxon>
    </lineage>
</organism>
<dbReference type="EMBL" id="DS231618">
    <property type="protein sequence ID" value="EDU47751.1"/>
    <property type="molecule type" value="Genomic_DNA"/>
</dbReference>
<name>B2W5E4_PYRTR</name>
<evidence type="ECO:0000256" key="1">
    <source>
        <dbReference type="SAM" id="MobiDB-lite"/>
    </source>
</evidence>
<dbReference type="HOGENOM" id="CLU_1441734_0_0_1"/>
<feature type="compositionally biased region" description="Basic and acidic residues" evidence="1">
    <location>
        <begin position="163"/>
        <end position="179"/>
    </location>
</feature>
<reference evidence="3" key="1">
    <citation type="journal article" date="2013" name="G3 (Bethesda)">
        <title>Comparative genomics of a plant-pathogenic fungus, Pyrenophora tritici-repentis, reveals transduplication and the impact of repeat elements on pathogenicity and population divergence.</title>
        <authorList>
            <person name="Manning V.A."/>
            <person name="Pandelova I."/>
            <person name="Dhillon B."/>
            <person name="Wilhelm L.J."/>
            <person name="Goodwin S.B."/>
            <person name="Berlin A.M."/>
            <person name="Figueroa M."/>
            <person name="Freitag M."/>
            <person name="Hane J.K."/>
            <person name="Henrissat B."/>
            <person name="Holman W.H."/>
            <person name="Kodira C.D."/>
            <person name="Martin J."/>
            <person name="Oliver R.P."/>
            <person name="Robbertse B."/>
            <person name="Schackwitz W."/>
            <person name="Schwartz D.C."/>
            <person name="Spatafora J.W."/>
            <person name="Turgeon B.G."/>
            <person name="Yandava C."/>
            <person name="Young S."/>
            <person name="Zhou S."/>
            <person name="Zeng Q."/>
            <person name="Grigoriev I.V."/>
            <person name="Ma L.-J."/>
            <person name="Ciuffetti L.M."/>
        </authorList>
    </citation>
    <scope>NUCLEOTIDE SEQUENCE [LARGE SCALE GENOMIC DNA]</scope>
    <source>
        <strain evidence="3">Pt-1C-BFP</strain>
    </source>
</reference>
<protein>
    <submittedName>
        <fullName evidence="2">Uncharacterized protein</fullName>
    </submittedName>
</protein>